<dbReference type="CDD" id="cd01359">
    <property type="entry name" value="Argininosuccinate_lyase"/>
    <property type="match status" value="1"/>
</dbReference>
<dbReference type="NCBIfam" id="TIGR00838">
    <property type="entry name" value="argH"/>
    <property type="match status" value="1"/>
</dbReference>
<sequence>MKIWQKDKSSTKEVEAFTIGRDPEFDILLAPYDVLGSLAHASMLEKIGLLKAEELDLLKKGLKEIYAEIMNNTFTIADGVEDVHSQVEFLLTARYGEVGKKLHSGRSRNDQVLVDLKLYYREEIKSLIDDIKALFDLLVALAEKYKEALMPGYTHTQLAMPSSFGLWFGSFAEGLAEDLELVLAAYKLVNRNPLGSAAGYGSSFPLDRTMTTELLGFDEMHYNVINAQNSRGKTEKTLAFALAGVAGTLNKLASDAITYMNPHFGFIRFPDELTTGSSIMPHKKNPDVFELIRAKTNQIQSSPNGIMLQLGNLTTGYHRDLQVLKETIFPDLEKIKSCLQMTQLMLENIEVKKDILKDPFYTYLFSVEEVNRMVLAGQPFRDAYKEVGRNIEKGAFHPDTDIDHKHEGSIGNLCLKEIRDKMEKGLKAFDFKKVEDQLHVLLNT</sequence>
<gene>
    <name evidence="5" type="primary">argH</name>
    <name evidence="7" type="ORF">EL17_22860</name>
</gene>
<dbReference type="PRINTS" id="PR00149">
    <property type="entry name" value="FUMRATELYASE"/>
</dbReference>
<protein>
    <recommendedName>
        <fullName evidence="3 5">Argininosuccinate lyase</fullName>
        <shortName evidence="5">ASAL</shortName>
        <ecNumber evidence="3 5">4.3.2.1</ecNumber>
    </recommendedName>
    <alternativeName>
        <fullName evidence="5">Arginosuccinase</fullName>
    </alternativeName>
</protein>
<dbReference type="Gene3D" id="1.20.200.10">
    <property type="entry name" value="Fumarase/aspartase (Central domain)"/>
    <property type="match status" value="1"/>
</dbReference>
<evidence type="ECO:0000259" key="6">
    <source>
        <dbReference type="Pfam" id="PF00206"/>
    </source>
</evidence>
<comment type="similarity">
    <text evidence="5">Belongs to the lyase 1 family. Argininosuccinate lyase subfamily.</text>
</comment>
<dbReference type="PROSITE" id="PS00163">
    <property type="entry name" value="FUMARATE_LYASES"/>
    <property type="match status" value="1"/>
</dbReference>
<reference evidence="7 8" key="1">
    <citation type="submission" date="2014-04" db="EMBL/GenBank/DDBJ databases">
        <title>Characterization and application of a salt tolerant electro-active bacterium.</title>
        <authorList>
            <person name="Yang L."/>
            <person name="Wei S."/>
            <person name="Tay Q.X.M."/>
        </authorList>
    </citation>
    <scope>NUCLEOTIDE SEQUENCE [LARGE SCALE GENOMIC DNA]</scope>
    <source>
        <strain evidence="7 8">LY1</strain>
    </source>
</reference>
<evidence type="ECO:0000256" key="2">
    <source>
        <dbReference type="ARBA" id="ARBA00004941"/>
    </source>
</evidence>
<name>A0A074L3T7_9BACT</name>
<dbReference type="Pfam" id="PF00206">
    <property type="entry name" value="Lyase_1"/>
    <property type="match status" value="1"/>
</dbReference>
<evidence type="ECO:0000256" key="5">
    <source>
        <dbReference type="HAMAP-Rule" id="MF_00006"/>
    </source>
</evidence>
<evidence type="ECO:0000256" key="3">
    <source>
        <dbReference type="ARBA" id="ARBA00012338"/>
    </source>
</evidence>
<comment type="subcellular location">
    <subcellularLocation>
        <location evidence="5">Cytoplasm</location>
    </subcellularLocation>
</comment>
<dbReference type="PANTHER" id="PTHR43814:SF1">
    <property type="entry name" value="ARGININOSUCCINATE LYASE"/>
    <property type="match status" value="1"/>
</dbReference>
<dbReference type="InterPro" id="IPR024083">
    <property type="entry name" value="Fumarase/histidase_N"/>
</dbReference>
<dbReference type="OrthoDB" id="9769623at2"/>
<accession>A0A074L3T7</accession>
<dbReference type="InterPro" id="IPR022761">
    <property type="entry name" value="Fumarate_lyase_N"/>
</dbReference>
<comment type="pathway">
    <text evidence="2 5">Amino-acid biosynthesis; L-arginine biosynthesis; L-arginine from L-ornithine and carbamoyl phosphate: step 3/3.</text>
</comment>
<organism evidence="7 8">
    <name type="scientific">Anditalea andensis</name>
    <dbReference type="NCBI Taxonomy" id="1048983"/>
    <lineage>
        <taxon>Bacteria</taxon>
        <taxon>Pseudomonadati</taxon>
        <taxon>Bacteroidota</taxon>
        <taxon>Cytophagia</taxon>
        <taxon>Cytophagales</taxon>
        <taxon>Cytophagaceae</taxon>
        <taxon>Anditalea</taxon>
    </lineage>
</organism>
<dbReference type="EMBL" id="JMIH01000004">
    <property type="protein sequence ID" value="KEO75864.1"/>
    <property type="molecule type" value="Genomic_DNA"/>
</dbReference>
<dbReference type="eggNOG" id="COG0165">
    <property type="taxonomic scope" value="Bacteria"/>
</dbReference>
<keyword evidence="5 7" id="KW-0456">Lyase</keyword>
<dbReference type="PANTHER" id="PTHR43814">
    <property type="entry name" value="ARGININOSUCCINATE LYASE"/>
    <property type="match status" value="1"/>
</dbReference>
<dbReference type="AlphaFoldDB" id="A0A074L3T7"/>
<feature type="domain" description="Fumarate lyase N-terminal" evidence="6">
    <location>
        <begin position="30"/>
        <end position="300"/>
    </location>
</feature>
<dbReference type="SUPFAM" id="SSF48557">
    <property type="entry name" value="L-aspartase-like"/>
    <property type="match status" value="1"/>
</dbReference>
<evidence type="ECO:0000313" key="8">
    <source>
        <dbReference type="Proteomes" id="UP000027821"/>
    </source>
</evidence>
<comment type="caution">
    <text evidence="7">The sequence shown here is derived from an EMBL/GenBank/DDBJ whole genome shotgun (WGS) entry which is preliminary data.</text>
</comment>
<keyword evidence="4 5" id="KW-0055">Arginine biosynthesis</keyword>
<dbReference type="STRING" id="1048983.EL17_22860"/>
<dbReference type="Proteomes" id="UP000027821">
    <property type="component" value="Unassembled WGS sequence"/>
</dbReference>
<dbReference type="UniPathway" id="UPA00068">
    <property type="reaction ID" value="UER00114"/>
</dbReference>
<dbReference type="Gene3D" id="1.10.40.30">
    <property type="entry name" value="Fumarase/aspartase (C-terminal domain)"/>
    <property type="match status" value="1"/>
</dbReference>
<comment type="catalytic activity">
    <reaction evidence="1 5">
        <text>2-(N(omega)-L-arginino)succinate = fumarate + L-arginine</text>
        <dbReference type="Rhea" id="RHEA:24020"/>
        <dbReference type="ChEBI" id="CHEBI:29806"/>
        <dbReference type="ChEBI" id="CHEBI:32682"/>
        <dbReference type="ChEBI" id="CHEBI:57472"/>
        <dbReference type="EC" id="4.3.2.1"/>
    </reaction>
</comment>
<keyword evidence="5" id="KW-0028">Amino-acid biosynthesis</keyword>
<dbReference type="InterPro" id="IPR009049">
    <property type="entry name" value="Argininosuccinate_lyase"/>
</dbReference>
<dbReference type="InterPro" id="IPR000362">
    <property type="entry name" value="Fumarate_lyase_fam"/>
</dbReference>
<evidence type="ECO:0000256" key="1">
    <source>
        <dbReference type="ARBA" id="ARBA00000985"/>
    </source>
</evidence>
<evidence type="ECO:0000313" key="7">
    <source>
        <dbReference type="EMBL" id="KEO75864.1"/>
    </source>
</evidence>
<keyword evidence="8" id="KW-1185">Reference proteome</keyword>
<dbReference type="GO" id="GO:0005829">
    <property type="term" value="C:cytosol"/>
    <property type="evidence" value="ECO:0007669"/>
    <property type="project" value="TreeGrafter"/>
</dbReference>
<dbReference type="PRINTS" id="PR00145">
    <property type="entry name" value="ARGSUCLYASE"/>
</dbReference>
<dbReference type="RefSeq" id="WP_035068877.1">
    <property type="nucleotide sequence ID" value="NZ_JMIH01000004.1"/>
</dbReference>
<dbReference type="GO" id="GO:0042450">
    <property type="term" value="P:L-arginine biosynthetic process via ornithine"/>
    <property type="evidence" value="ECO:0007669"/>
    <property type="project" value="UniProtKB-UniRule"/>
</dbReference>
<evidence type="ECO:0000256" key="4">
    <source>
        <dbReference type="ARBA" id="ARBA00022571"/>
    </source>
</evidence>
<keyword evidence="5" id="KW-0963">Cytoplasm</keyword>
<dbReference type="HAMAP" id="MF_00006">
    <property type="entry name" value="Arg_succ_lyase"/>
    <property type="match status" value="1"/>
</dbReference>
<dbReference type="Gene3D" id="1.10.275.10">
    <property type="entry name" value="Fumarase/aspartase (N-terminal domain)"/>
    <property type="match status" value="1"/>
</dbReference>
<dbReference type="EC" id="4.3.2.1" evidence="3 5"/>
<dbReference type="InterPro" id="IPR020557">
    <property type="entry name" value="Fumarate_lyase_CS"/>
</dbReference>
<proteinExistence type="inferred from homology"/>
<dbReference type="GO" id="GO:0004056">
    <property type="term" value="F:argininosuccinate lyase activity"/>
    <property type="evidence" value="ECO:0007669"/>
    <property type="project" value="UniProtKB-UniRule"/>
</dbReference>
<dbReference type="InterPro" id="IPR008948">
    <property type="entry name" value="L-Aspartase-like"/>
</dbReference>